<reference evidence="2 3" key="1">
    <citation type="journal article" date="2019" name="Commun. Biol.">
        <title>The bagworm genome reveals a unique fibroin gene that provides high tensile strength.</title>
        <authorList>
            <person name="Kono N."/>
            <person name="Nakamura H."/>
            <person name="Ohtoshi R."/>
            <person name="Tomita M."/>
            <person name="Numata K."/>
            <person name="Arakawa K."/>
        </authorList>
    </citation>
    <scope>NUCLEOTIDE SEQUENCE [LARGE SCALE GENOMIC DNA]</scope>
</reference>
<evidence type="ECO:0000313" key="2">
    <source>
        <dbReference type="EMBL" id="GBP67900.1"/>
    </source>
</evidence>
<feature type="region of interest" description="Disordered" evidence="1">
    <location>
        <begin position="1"/>
        <end position="23"/>
    </location>
</feature>
<dbReference type="Proteomes" id="UP000299102">
    <property type="component" value="Unassembled WGS sequence"/>
</dbReference>
<organism evidence="2 3">
    <name type="scientific">Eumeta variegata</name>
    <name type="common">Bagworm moth</name>
    <name type="synonym">Eumeta japonica</name>
    <dbReference type="NCBI Taxonomy" id="151549"/>
    <lineage>
        <taxon>Eukaryota</taxon>
        <taxon>Metazoa</taxon>
        <taxon>Ecdysozoa</taxon>
        <taxon>Arthropoda</taxon>
        <taxon>Hexapoda</taxon>
        <taxon>Insecta</taxon>
        <taxon>Pterygota</taxon>
        <taxon>Neoptera</taxon>
        <taxon>Endopterygota</taxon>
        <taxon>Lepidoptera</taxon>
        <taxon>Glossata</taxon>
        <taxon>Ditrysia</taxon>
        <taxon>Tineoidea</taxon>
        <taxon>Psychidae</taxon>
        <taxon>Oiketicinae</taxon>
        <taxon>Eumeta</taxon>
    </lineage>
</organism>
<name>A0A4C1XXJ8_EUMVA</name>
<protein>
    <submittedName>
        <fullName evidence="2">Uncharacterized protein</fullName>
    </submittedName>
</protein>
<dbReference type="AlphaFoldDB" id="A0A4C1XXJ8"/>
<sequence>MKAHGRRAIRHSQNGRGTIRGSVKTASFRFKSVGASRNPSADRVRRRRRHLRTGNGARLPKAAAALPSRRVANYAPPRA</sequence>
<gene>
    <name evidence="2" type="ORF">EVAR_38368_1</name>
</gene>
<comment type="caution">
    <text evidence="2">The sequence shown here is derived from an EMBL/GenBank/DDBJ whole genome shotgun (WGS) entry which is preliminary data.</text>
</comment>
<keyword evidence="3" id="KW-1185">Reference proteome</keyword>
<feature type="compositionally biased region" description="Basic residues" evidence="1">
    <location>
        <begin position="1"/>
        <end position="10"/>
    </location>
</feature>
<evidence type="ECO:0000256" key="1">
    <source>
        <dbReference type="SAM" id="MobiDB-lite"/>
    </source>
</evidence>
<evidence type="ECO:0000313" key="3">
    <source>
        <dbReference type="Proteomes" id="UP000299102"/>
    </source>
</evidence>
<accession>A0A4C1XXJ8</accession>
<dbReference type="EMBL" id="BGZK01000995">
    <property type="protein sequence ID" value="GBP67900.1"/>
    <property type="molecule type" value="Genomic_DNA"/>
</dbReference>
<proteinExistence type="predicted"/>